<evidence type="ECO:0000259" key="1">
    <source>
        <dbReference type="PROSITE" id="PS50097"/>
    </source>
</evidence>
<dbReference type="AlphaFoldDB" id="A0A3M6YK41"/>
<reference evidence="2 3" key="1">
    <citation type="journal article" date="2018" name="BMC Genomics">
        <title>Genomic evidence for intraspecific hybridization in a clonal and extremely halotolerant yeast.</title>
        <authorList>
            <person name="Gostincar C."/>
            <person name="Stajich J.E."/>
            <person name="Zupancic J."/>
            <person name="Zalar P."/>
            <person name="Gunde-Cimerman N."/>
        </authorList>
    </citation>
    <scope>NUCLEOTIDE SEQUENCE [LARGE SCALE GENOMIC DNA]</scope>
    <source>
        <strain evidence="2 3">EXF-6669</strain>
    </source>
</reference>
<protein>
    <recommendedName>
        <fullName evidence="1">BTB domain-containing protein</fullName>
    </recommendedName>
</protein>
<dbReference type="Pfam" id="PF00651">
    <property type="entry name" value="BTB"/>
    <property type="match status" value="1"/>
</dbReference>
<dbReference type="InterPro" id="IPR011333">
    <property type="entry name" value="SKP1/BTB/POZ_sf"/>
</dbReference>
<dbReference type="SMART" id="SM00225">
    <property type="entry name" value="BTB"/>
    <property type="match status" value="1"/>
</dbReference>
<dbReference type="EMBL" id="QWIL01001429">
    <property type="protein sequence ID" value="RMY03378.1"/>
    <property type="molecule type" value="Genomic_DNA"/>
</dbReference>
<dbReference type="VEuPathDB" id="FungiDB:BTJ68_04424"/>
<organism evidence="2 3">
    <name type="scientific">Hortaea werneckii</name>
    <name type="common">Black yeast</name>
    <name type="synonym">Cladosporium werneckii</name>
    <dbReference type="NCBI Taxonomy" id="91943"/>
    <lineage>
        <taxon>Eukaryota</taxon>
        <taxon>Fungi</taxon>
        <taxon>Dikarya</taxon>
        <taxon>Ascomycota</taxon>
        <taxon>Pezizomycotina</taxon>
        <taxon>Dothideomycetes</taxon>
        <taxon>Dothideomycetidae</taxon>
        <taxon>Mycosphaerellales</taxon>
        <taxon>Teratosphaeriaceae</taxon>
        <taxon>Hortaea</taxon>
    </lineage>
</organism>
<dbReference type="SUPFAM" id="SSF54695">
    <property type="entry name" value="POZ domain"/>
    <property type="match status" value="1"/>
</dbReference>
<dbReference type="Proteomes" id="UP000271337">
    <property type="component" value="Unassembled WGS sequence"/>
</dbReference>
<dbReference type="Gene3D" id="3.30.710.10">
    <property type="entry name" value="Potassium Channel Kv1.1, Chain A"/>
    <property type="match status" value="1"/>
</dbReference>
<proteinExistence type="predicted"/>
<dbReference type="PANTHER" id="PTHR47843:SF5">
    <property type="entry name" value="BTB_POZ DOMAIN PROTEIN"/>
    <property type="match status" value="1"/>
</dbReference>
<evidence type="ECO:0000313" key="3">
    <source>
        <dbReference type="Proteomes" id="UP000271337"/>
    </source>
</evidence>
<dbReference type="InterPro" id="IPR000210">
    <property type="entry name" value="BTB/POZ_dom"/>
</dbReference>
<dbReference type="PROSITE" id="PS50097">
    <property type="entry name" value="BTB"/>
    <property type="match status" value="1"/>
</dbReference>
<accession>A0A3M6YK41</accession>
<feature type="domain" description="BTB" evidence="1">
    <location>
        <begin position="38"/>
        <end position="111"/>
    </location>
</feature>
<dbReference type="PANTHER" id="PTHR47843">
    <property type="entry name" value="BTB DOMAIN-CONTAINING PROTEIN-RELATED"/>
    <property type="match status" value="1"/>
</dbReference>
<gene>
    <name evidence="2" type="ORF">D0867_10712</name>
</gene>
<dbReference type="CDD" id="cd18186">
    <property type="entry name" value="BTB_POZ_ZBTB_KLHL-like"/>
    <property type="match status" value="1"/>
</dbReference>
<evidence type="ECO:0000313" key="2">
    <source>
        <dbReference type="EMBL" id="RMY03378.1"/>
    </source>
</evidence>
<comment type="caution">
    <text evidence="2">The sequence shown here is derived from an EMBL/GenBank/DDBJ whole genome shotgun (WGS) entry which is preliminary data.</text>
</comment>
<dbReference type="OrthoDB" id="6359816at2759"/>
<sequence>MYEGQSASNEALRKYVCILQTRGSVTDLIRLLDTGEYSDLTIKCGLRTFKVHKAIVCARSEYFAAACKPGAFKEGATGTIELQSTADPNATKDDPSLDDPAAVKLMIDFLYLHDYPNIRTYLDASESIKFFSETLFDSGDAGAIMHAKVYALGSKYQIPSLQNASLKKFEEAAVVAWATDEFVHAVHLVHSTTPDSDKGLRDITARVILEHDDELCNKPAMEAVIRNFDGLAYNLMKEQTKRPKKTEGPTCLTCGKVRVQACSGYHDYYCSRNFVCCDCYDKDKNGGYYCPECMSRKAKKGHATTNYKN</sequence>
<name>A0A3M6YK41_HORWE</name>